<organism evidence="1 2">
    <name type="scientific">Pontibacter ruber</name>
    <dbReference type="NCBI Taxonomy" id="1343895"/>
    <lineage>
        <taxon>Bacteria</taxon>
        <taxon>Pseudomonadati</taxon>
        <taxon>Bacteroidota</taxon>
        <taxon>Cytophagia</taxon>
        <taxon>Cytophagales</taxon>
        <taxon>Hymenobacteraceae</taxon>
        <taxon>Pontibacter</taxon>
    </lineage>
</organism>
<evidence type="ECO:0008006" key="3">
    <source>
        <dbReference type="Google" id="ProtNLM"/>
    </source>
</evidence>
<accession>A0ABW5CRF6</accession>
<comment type="caution">
    <text evidence="1">The sequence shown here is derived from an EMBL/GenBank/DDBJ whole genome shotgun (WGS) entry which is preliminary data.</text>
</comment>
<keyword evidence="2" id="KW-1185">Reference proteome</keyword>
<dbReference type="SUPFAM" id="SSF53756">
    <property type="entry name" value="UDP-Glycosyltransferase/glycogen phosphorylase"/>
    <property type="match status" value="1"/>
</dbReference>
<dbReference type="RefSeq" id="WP_250429719.1">
    <property type="nucleotide sequence ID" value="NZ_JALPRR010000002.1"/>
</dbReference>
<sequence>MKKIAIIHFQPLEYYPPIINTINFLDKKNDDKLRITVYSSLNVKGRRKFISENISIKRTSFPKESDSSFLSFIKQLWFNFYTISCLLFSRPDTILYYESYSAFPAFIYLKYINPQAKLIIHFHEYFTKDWYIHGMKLVKFYHKLEVKYLFKKSNVISHTNEDRVLLFLHDYPFIEKNKMKILPNYPPSEWSRPVDLNKGRIIKPVRVVYIGSLSLATTYIKEFCNWVLAHKGELTFDIYCYNLDKETEGYLTSCQNEIIRFYPNGVDYKEIPSLLRGYDAGVILYKGLSYNFIYNAPNKLFEYLACGLDVWFSDKMIGILPYIKEDTFPKVIKVDFENLFDFQVDKAISKEGLHPFVHNYFSENVNSILLHELI</sequence>
<evidence type="ECO:0000313" key="1">
    <source>
        <dbReference type="EMBL" id="MFD2244907.1"/>
    </source>
</evidence>
<protein>
    <recommendedName>
        <fullName evidence="3">Glycosyltransferase involved in cell wall biosynthesis</fullName>
    </recommendedName>
</protein>
<reference evidence="2" key="1">
    <citation type="journal article" date="2019" name="Int. J. Syst. Evol. Microbiol.">
        <title>The Global Catalogue of Microorganisms (GCM) 10K type strain sequencing project: providing services to taxonomists for standard genome sequencing and annotation.</title>
        <authorList>
            <consortium name="The Broad Institute Genomics Platform"/>
            <consortium name="The Broad Institute Genome Sequencing Center for Infectious Disease"/>
            <person name="Wu L."/>
            <person name="Ma J."/>
        </authorList>
    </citation>
    <scope>NUCLEOTIDE SEQUENCE [LARGE SCALE GENOMIC DNA]</scope>
    <source>
        <strain evidence="2">CGMCC 4.1782</strain>
    </source>
</reference>
<dbReference type="Proteomes" id="UP001597374">
    <property type="component" value="Unassembled WGS sequence"/>
</dbReference>
<name>A0ABW5CRF6_9BACT</name>
<gene>
    <name evidence="1" type="ORF">ACFSKP_01500</name>
</gene>
<dbReference type="EMBL" id="JBHUIM010000001">
    <property type="protein sequence ID" value="MFD2244907.1"/>
    <property type="molecule type" value="Genomic_DNA"/>
</dbReference>
<evidence type="ECO:0000313" key="2">
    <source>
        <dbReference type="Proteomes" id="UP001597374"/>
    </source>
</evidence>
<proteinExistence type="predicted"/>
<dbReference type="Gene3D" id="3.40.50.2000">
    <property type="entry name" value="Glycogen Phosphorylase B"/>
    <property type="match status" value="1"/>
</dbReference>